<comment type="cofactor">
    <cofactor evidence="3">
        <name>heme</name>
        <dbReference type="ChEBI" id="CHEBI:30413"/>
    </cofactor>
</comment>
<proteinExistence type="inferred from homology"/>
<dbReference type="Proteomes" id="UP000789342">
    <property type="component" value="Unassembled WGS sequence"/>
</dbReference>
<evidence type="ECO:0000313" key="7">
    <source>
        <dbReference type="Proteomes" id="UP000789342"/>
    </source>
</evidence>
<dbReference type="AlphaFoldDB" id="A0A9N9EMP1"/>
<dbReference type="InterPro" id="IPR017972">
    <property type="entry name" value="Cyt_P450_CS"/>
</dbReference>
<protein>
    <submittedName>
        <fullName evidence="6">16153_t:CDS:1</fullName>
    </submittedName>
</protein>
<organism evidence="6 7">
    <name type="scientific">Acaulospora morrowiae</name>
    <dbReference type="NCBI Taxonomy" id="94023"/>
    <lineage>
        <taxon>Eukaryota</taxon>
        <taxon>Fungi</taxon>
        <taxon>Fungi incertae sedis</taxon>
        <taxon>Mucoromycota</taxon>
        <taxon>Glomeromycotina</taxon>
        <taxon>Glomeromycetes</taxon>
        <taxon>Diversisporales</taxon>
        <taxon>Acaulosporaceae</taxon>
        <taxon>Acaulospora</taxon>
    </lineage>
</organism>
<keyword evidence="3 4" id="KW-0349">Heme</keyword>
<evidence type="ECO:0000313" key="6">
    <source>
        <dbReference type="EMBL" id="CAG8681899.1"/>
    </source>
</evidence>
<dbReference type="OrthoDB" id="1470350at2759"/>
<dbReference type="Gene3D" id="1.10.630.10">
    <property type="entry name" value="Cytochrome P450"/>
    <property type="match status" value="1"/>
</dbReference>
<dbReference type="GO" id="GO:0020037">
    <property type="term" value="F:heme binding"/>
    <property type="evidence" value="ECO:0007669"/>
    <property type="project" value="InterPro"/>
</dbReference>
<dbReference type="SUPFAM" id="SSF48264">
    <property type="entry name" value="Cytochrome P450"/>
    <property type="match status" value="1"/>
</dbReference>
<keyword evidence="7" id="KW-1185">Reference proteome</keyword>
<evidence type="ECO:0000256" key="5">
    <source>
        <dbReference type="SAM" id="Phobius"/>
    </source>
</evidence>
<feature type="binding site" description="axial binding residue" evidence="3">
    <location>
        <position position="469"/>
    </location>
    <ligand>
        <name>heme</name>
        <dbReference type="ChEBI" id="CHEBI:30413"/>
    </ligand>
    <ligandPart>
        <name>Fe</name>
        <dbReference type="ChEBI" id="CHEBI:18248"/>
    </ligandPart>
</feature>
<dbReference type="GO" id="GO:0016705">
    <property type="term" value="F:oxidoreductase activity, acting on paired donors, with incorporation or reduction of molecular oxygen"/>
    <property type="evidence" value="ECO:0007669"/>
    <property type="project" value="InterPro"/>
</dbReference>
<evidence type="ECO:0000256" key="1">
    <source>
        <dbReference type="ARBA" id="ARBA00022723"/>
    </source>
</evidence>
<evidence type="ECO:0000256" key="3">
    <source>
        <dbReference type="PIRSR" id="PIRSR602401-1"/>
    </source>
</evidence>
<sequence length="515" mass="60789">MVHIYNDILSIIVVVIIIYISHFYYKYITRENPLPGPLPLPLIGNLFLFRHDISEFPALLQEKYGDFFETYIGPRRVVWLCKEESFKKLLTSLNHFNQVTTYNEGLSEVGLSNTGLIHNLDYKSWEFYRRFYARSLLKPSFNIQSVDRIQEVFREMESYWEQLEEYTVLEFHRWTKRFFMDTIFLIASNKPAHSLASYYNMVSTDKKAHIPENSLKESDTFIEAIDGYLTSLIYFLMLPKYIREFPGLKGYTNGLKKKMNWLRNNVQSIIKERRGEIERTPEDQELAHDILTMFLTFNTPRDITEKIADSLDDRPMTDEEICENFIEIFTGGIDTSSNSICYIIYYLSHYPKVKEKFIEELDRVIGKDQSRKISNEDIRKLEYCEAVINECSRIFSTVPSVGKRNAKSEKVGGMTFSEKTLFFVYFQGIHKHKSLWRDPKEFDPERFMGKNKEESKKHLYTFGFGLRTCPGRNFGMLQLKLTLVLLYRKYDVELVDMNAPIKFHTAVVRICDELK</sequence>
<evidence type="ECO:0000256" key="2">
    <source>
        <dbReference type="ARBA" id="ARBA00023004"/>
    </source>
</evidence>
<keyword evidence="2 3" id="KW-0408">Iron</keyword>
<name>A0A9N9EMP1_9GLOM</name>
<dbReference type="PROSITE" id="PS00086">
    <property type="entry name" value="CYTOCHROME_P450"/>
    <property type="match status" value="1"/>
</dbReference>
<dbReference type="PANTHER" id="PTHR24301">
    <property type="entry name" value="THROMBOXANE-A SYNTHASE"/>
    <property type="match status" value="1"/>
</dbReference>
<gene>
    <name evidence="6" type="ORF">AMORRO_LOCUS11286</name>
</gene>
<feature type="transmembrane region" description="Helical" evidence="5">
    <location>
        <begin position="7"/>
        <end position="25"/>
    </location>
</feature>
<dbReference type="EMBL" id="CAJVPV010014023">
    <property type="protein sequence ID" value="CAG8681899.1"/>
    <property type="molecule type" value="Genomic_DNA"/>
</dbReference>
<dbReference type="CDD" id="cd00302">
    <property type="entry name" value="cytochrome_P450"/>
    <property type="match status" value="1"/>
</dbReference>
<dbReference type="PRINTS" id="PR00385">
    <property type="entry name" value="P450"/>
</dbReference>
<dbReference type="GO" id="GO:0004497">
    <property type="term" value="F:monooxygenase activity"/>
    <property type="evidence" value="ECO:0007669"/>
    <property type="project" value="UniProtKB-KW"/>
</dbReference>
<dbReference type="InterPro" id="IPR001128">
    <property type="entry name" value="Cyt_P450"/>
</dbReference>
<dbReference type="InterPro" id="IPR036396">
    <property type="entry name" value="Cyt_P450_sf"/>
</dbReference>
<dbReference type="Pfam" id="PF00067">
    <property type="entry name" value="p450"/>
    <property type="match status" value="1"/>
</dbReference>
<comment type="caution">
    <text evidence="6">The sequence shown here is derived from an EMBL/GenBank/DDBJ whole genome shotgun (WGS) entry which is preliminary data.</text>
</comment>
<evidence type="ECO:0000256" key="4">
    <source>
        <dbReference type="RuleBase" id="RU000461"/>
    </source>
</evidence>
<dbReference type="GO" id="GO:0005506">
    <property type="term" value="F:iron ion binding"/>
    <property type="evidence" value="ECO:0007669"/>
    <property type="project" value="InterPro"/>
</dbReference>
<keyword evidence="1 3" id="KW-0479">Metal-binding</keyword>
<keyword evidence="5" id="KW-0812">Transmembrane</keyword>
<dbReference type="InterPro" id="IPR002401">
    <property type="entry name" value="Cyt_P450_E_grp-I"/>
</dbReference>
<dbReference type="PRINTS" id="PR00463">
    <property type="entry name" value="EP450I"/>
</dbReference>
<dbReference type="PANTHER" id="PTHR24301:SF2">
    <property type="entry name" value="THROMBOXANE-A SYNTHASE"/>
    <property type="match status" value="1"/>
</dbReference>
<keyword evidence="5" id="KW-0472">Membrane</keyword>
<keyword evidence="4" id="KW-0503">Monooxygenase</keyword>
<reference evidence="6" key="1">
    <citation type="submission" date="2021-06" db="EMBL/GenBank/DDBJ databases">
        <authorList>
            <person name="Kallberg Y."/>
            <person name="Tangrot J."/>
            <person name="Rosling A."/>
        </authorList>
    </citation>
    <scope>NUCLEOTIDE SEQUENCE</scope>
    <source>
        <strain evidence="6">CL551</strain>
    </source>
</reference>
<accession>A0A9N9EMP1</accession>
<keyword evidence="5" id="KW-1133">Transmembrane helix</keyword>
<keyword evidence="4" id="KW-0560">Oxidoreductase</keyword>
<feature type="non-terminal residue" evidence="6">
    <location>
        <position position="515"/>
    </location>
</feature>
<comment type="similarity">
    <text evidence="4">Belongs to the cytochrome P450 family.</text>
</comment>